<dbReference type="Proteomes" id="UP000178606">
    <property type="component" value="Unassembled WGS sequence"/>
</dbReference>
<sequence length="64" mass="7171">MALKSRQLKSPRPVRRRKNAARQDEAKLATKELTEDPAAMASIARGEAAIAKGRTVAWRDVRRD</sequence>
<organism evidence="2 3">
    <name type="scientific">Handelsmanbacteria sp. (strain RIFCSPLOWO2_12_FULL_64_10)</name>
    <dbReference type="NCBI Taxonomy" id="1817868"/>
    <lineage>
        <taxon>Bacteria</taxon>
        <taxon>Candidatus Handelsmaniibacteriota</taxon>
    </lineage>
</organism>
<evidence type="ECO:0000313" key="2">
    <source>
        <dbReference type="EMBL" id="OGG45636.1"/>
    </source>
</evidence>
<feature type="compositionally biased region" description="Basic and acidic residues" evidence="1">
    <location>
        <begin position="21"/>
        <end position="31"/>
    </location>
</feature>
<feature type="region of interest" description="Disordered" evidence="1">
    <location>
        <begin position="1"/>
        <end position="31"/>
    </location>
</feature>
<gene>
    <name evidence="2" type="ORF">A3F84_28860</name>
</gene>
<reference evidence="2 3" key="1">
    <citation type="journal article" date="2016" name="Nat. Commun.">
        <title>Thousands of microbial genomes shed light on interconnected biogeochemical processes in an aquifer system.</title>
        <authorList>
            <person name="Anantharaman K."/>
            <person name="Brown C.T."/>
            <person name="Hug L.A."/>
            <person name="Sharon I."/>
            <person name="Castelle C.J."/>
            <person name="Probst A.J."/>
            <person name="Thomas B.C."/>
            <person name="Singh A."/>
            <person name="Wilkins M.J."/>
            <person name="Karaoz U."/>
            <person name="Brodie E.L."/>
            <person name="Williams K.H."/>
            <person name="Hubbard S.S."/>
            <person name="Banfield J.F."/>
        </authorList>
    </citation>
    <scope>NUCLEOTIDE SEQUENCE [LARGE SCALE GENOMIC DNA]</scope>
    <source>
        <strain evidence="3">RIFCSPLOWO2_12_FULL_64_10</strain>
    </source>
</reference>
<protein>
    <submittedName>
        <fullName evidence="2">Uncharacterized protein</fullName>
    </submittedName>
</protein>
<dbReference type="EMBL" id="MFKF01000369">
    <property type="protein sequence ID" value="OGG45636.1"/>
    <property type="molecule type" value="Genomic_DNA"/>
</dbReference>
<feature type="compositionally biased region" description="Basic residues" evidence="1">
    <location>
        <begin position="1"/>
        <end position="20"/>
    </location>
</feature>
<dbReference type="AlphaFoldDB" id="A0A1F6C8Z3"/>
<accession>A0A1F6C8Z3</accession>
<proteinExistence type="predicted"/>
<name>A0A1F6C8Z3_HANXR</name>
<evidence type="ECO:0000256" key="1">
    <source>
        <dbReference type="SAM" id="MobiDB-lite"/>
    </source>
</evidence>
<evidence type="ECO:0000313" key="3">
    <source>
        <dbReference type="Proteomes" id="UP000178606"/>
    </source>
</evidence>
<comment type="caution">
    <text evidence="2">The sequence shown here is derived from an EMBL/GenBank/DDBJ whole genome shotgun (WGS) entry which is preliminary data.</text>
</comment>